<protein>
    <submittedName>
        <fullName evidence="3">2991_t:CDS:1</fullName>
    </submittedName>
</protein>
<dbReference type="PANTHER" id="PTHR36424:SF1">
    <property type="entry name" value="LOW AFFINITY K(+) TRANSPORTER 1-RELATED"/>
    <property type="match status" value="1"/>
</dbReference>
<keyword evidence="2" id="KW-0812">Transmembrane</keyword>
<reference evidence="3" key="1">
    <citation type="submission" date="2021-06" db="EMBL/GenBank/DDBJ databases">
        <authorList>
            <person name="Kallberg Y."/>
            <person name="Tangrot J."/>
            <person name="Rosling A."/>
        </authorList>
    </citation>
    <scope>NUCLEOTIDE SEQUENCE</scope>
    <source>
        <strain evidence="3">87-6 pot B 2015</strain>
    </source>
</reference>
<organism evidence="3 4">
    <name type="scientific">Funneliformis mosseae</name>
    <name type="common">Endomycorrhizal fungus</name>
    <name type="synonym">Glomus mosseae</name>
    <dbReference type="NCBI Taxonomy" id="27381"/>
    <lineage>
        <taxon>Eukaryota</taxon>
        <taxon>Fungi</taxon>
        <taxon>Fungi incertae sedis</taxon>
        <taxon>Mucoromycota</taxon>
        <taxon>Glomeromycotina</taxon>
        <taxon>Glomeromycetes</taxon>
        <taxon>Glomerales</taxon>
        <taxon>Glomeraceae</taxon>
        <taxon>Funneliformis</taxon>
    </lineage>
</organism>
<proteinExistence type="predicted"/>
<feature type="transmembrane region" description="Helical" evidence="2">
    <location>
        <begin position="71"/>
        <end position="93"/>
    </location>
</feature>
<keyword evidence="2" id="KW-0472">Membrane</keyword>
<feature type="region of interest" description="Disordered" evidence="1">
    <location>
        <begin position="421"/>
        <end position="544"/>
    </location>
</feature>
<evidence type="ECO:0000313" key="3">
    <source>
        <dbReference type="EMBL" id="CAG8448741.1"/>
    </source>
</evidence>
<feature type="compositionally biased region" description="Polar residues" evidence="1">
    <location>
        <begin position="423"/>
        <end position="448"/>
    </location>
</feature>
<dbReference type="EMBL" id="CAJVPP010000155">
    <property type="protein sequence ID" value="CAG8448741.1"/>
    <property type="molecule type" value="Genomic_DNA"/>
</dbReference>
<dbReference type="Pfam" id="PF16944">
    <property type="entry name" value="KCH"/>
    <property type="match status" value="1"/>
</dbReference>
<gene>
    <name evidence="3" type="ORF">FMOSSE_LOCUS1361</name>
</gene>
<evidence type="ECO:0000256" key="1">
    <source>
        <dbReference type="SAM" id="MobiDB-lite"/>
    </source>
</evidence>
<dbReference type="PANTHER" id="PTHR36424">
    <property type="entry name" value="PHEROMONE-REGULATED MEMBRANE PROTEIN 6"/>
    <property type="match status" value="1"/>
</dbReference>
<feature type="compositionally biased region" description="Polar residues" evidence="1">
    <location>
        <begin position="499"/>
        <end position="544"/>
    </location>
</feature>
<dbReference type="Proteomes" id="UP000789375">
    <property type="component" value="Unassembled WGS sequence"/>
</dbReference>
<keyword evidence="4" id="KW-1185">Reference proteome</keyword>
<dbReference type="InterPro" id="IPR031606">
    <property type="entry name" value="Kch1/2"/>
</dbReference>
<comment type="caution">
    <text evidence="3">The sequence shown here is derived from an EMBL/GenBank/DDBJ whole genome shotgun (WGS) entry which is preliminary data.</text>
</comment>
<dbReference type="GO" id="GO:0005886">
    <property type="term" value="C:plasma membrane"/>
    <property type="evidence" value="ECO:0007669"/>
    <property type="project" value="InterPro"/>
</dbReference>
<dbReference type="AlphaFoldDB" id="A0A9N8VHR0"/>
<keyword evidence="2" id="KW-1133">Transmembrane helix</keyword>
<dbReference type="GO" id="GO:0015079">
    <property type="term" value="F:potassium ion transmembrane transporter activity"/>
    <property type="evidence" value="ECO:0007669"/>
    <property type="project" value="InterPro"/>
</dbReference>
<feature type="transmembrane region" description="Helical" evidence="2">
    <location>
        <begin position="200"/>
        <end position="223"/>
    </location>
</feature>
<sequence>MVKWKREKVQDHKFDFVDVQEFEKDDFISKTKYSFVFFIVLKSVLVYIADIYNAGALLVTDKWAGGVKPKIPFIISKWIVVGSIFISFVLLLLEVRKARLIVASRDISFAFTSIVAYRYYTLTSYAHWCFFQEIRNQQKGQDKIAFFVFFSFKGWKRLLFCDGPRQVVNAMTLFTIFKEKGFTTNFAAYGPIFTRASMSVIIFTVSVFFISACLLLFAFLLYLPLLCKIRGNLKEYCCHLIDKRISELLKRQKYKRIQKESKTVNTHFDGLAPTIPNVDVDDPAQNKVPYITTPPPIHPYHDPPPMVFNNFAAKPPADPYILGRPNAPRNQVPHYNVPPPQGIYTNHNNGSTASLENGGFNAPYRGRRGSNASLGIVPIYDQPIGMEYPPRPDSGGYNNVDPYGAIYDEYQYYEENAYDSYPVSPQSQQFPQNNFVPTENARKQSNNAVPPAQRNPYPPRSPHKTHFAPTETARQQNNNAVPPAQRNPYPPRSPHKTHFSPNETARQQTTNAIPPSQRNPHPSRTTHSQQKAHSNARYQQNPHY</sequence>
<evidence type="ECO:0000313" key="4">
    <source>
        <dbReference type="Proteomes" id="UP000789375"/>
    </source>
</evidence>
<accession>A0A9N8VHR0</accession>
<feature type="transmembrane region" description="Helical" evidence="2">
    <location>
        <begin position="35"/>
        <end position="59"/>
    </location>
</feature>
<evidence type="ECO:0000256" key="2">
    <source>
        <dbReference type="SAM" id="Phobius"/>
    </source>
</evidence>
<name>A0A9N8VHR0_FUNMO</name>